<evidence type="ECO:0000313" key="11">
    <source>
        <dbReference type="Proteomes" id="UP000823388"/>
    </source>
</evidence>
<proteinExistence type="inferred from homology"/>
<feature type="region of interest" description="Disordered" evidence="6">
    <location>
        <begin position="105"/>
        <end position="132"/>
    </location>
</feature>
<evidence type="ECO:0000256" key="4">
    <source>
        <dbReference type="ARBA" id="ARBA00022833"/>
    </source>
</evidence>
<comment type="caution">
    <text evidence="10">The sequence shown here is derived from an EMBL/GenBank/DDBJ whole genome shotgun (WGS) entry which is preliminary data.</text>
</comment>
<dbReference type="InterPro" id="IPR003871">
    <property type="entry name" value="RFA1B/D_OB_1st"/>
</dbReference>
<evidence type="ECO:0000259" key="8">
    <source>
        <dbReference type="Pfam" id="PF08646"/>
    </source>
</evidence>
<feature type="region of interest" description="Disordered" evidence="6">
    <location>
        <begin position="646"/>
        <end position="676"/>
    </location>
</feature>
<dbReference type="InterPro" id="IPR031657">
    <property type="entry name" value="REPA_OB_2"/>
</dbReference>
<gene>
    <name evidence="10" type="ORF">PVAP13_1NG257557</name>
</gene>
<dbReference type="InterPro" id="IPR047192">
    <property type="entry name" value="Euk_RPA1_DBD_C"/>
</dbReference>
<feature type="compositionally biased region" description="Basic and acidic residues" evidence="6">
    <location>
        <begin position="656"/>
        <end position="673"/>
    </location>
</feature>
<dbReference type="PANTHER" id="PTHR47165:SF4">
    <property type="entry name" value="OS03G0429900 PROTEIN"/>
    <property type="match status" value="1"/>
</dbReference>
<evidence type="ECO:0000256" key="2">
    <source>
        <dbReference type="ARBA" id="ARBA00022723"/>
    </source>
</evidence>
<keyword evidence="4" id="KW-0862">Zinc</keyword>
<feature type="domain" description="Replication factor A C-terminal" evidence="8">
    <location>
        <begin position="445"/>
        <end position="563"/>
    </location>
</feature>
<evidence type="ECO:0000256" key="3">
    <source>
        <dbReference type="ARBA" id="ARBA00022771"/>
    </source>
</evidence>
<protein>
    <submittedName>
        <fullName evidence="10">Uncharacterized protein</fullName>
    </submittedName>
</protein>
<dbReference type="InterPro" id="IPR012340">
    <property type="entry name" value="NA-bd_OB-fold"/>
</dbReference>
<dbReference type="GO" id="GO:0003677">
    <property type="term" value="F:DNA binding"/>
    <property type="evidence" value="ECO:0007669"/>
    <property type="project" value="UniProtKB-KW"/>
</dbReference>
<dbReference type="AlphaFoldDB" id="A0A8T0WQ89"/>
<dbReference type="Pfam" id="PF02721">
    <property type="entry name" value="DUF223"/>
    <property type="match status" value="1"/>
</dbReference>
<keyword evidence="11" id="KW-1185">Reference proteome</keyword>
<reference evidence="10" key="1">
    <citation type="submission" date="2020-05" db="EMBL/GenBank/DDBJ databases">
        <title>WGS assembly of Panicum virgatum.</title>
        <authorList>
            <person name="Lovell J.T."/>
            <person name="Jenkins J."/>
            <person name="Shu S."/>
            <person name="Juenger T.E."/>
            <person name="Schmutz J."/>
        </authorList>
    </citation>
    <scope>NUCLEOTIDE SEQUENCE</scope>
    <source>
        <strain evidence="10">AP13</strain>
    </source>
</reference>
<keyword evidence="2" id="KW-0479">Metal-binding</keyword>
<accession>A0A8T0WQ89</accession>
<dbReference type="Pfam" id="PF08646">
    <property type="entry name" value="Rep_fac-A_C"/>
    <property type="match status" value="1"/>
</dbReference>
<name>A0A8T0WQ89_PANVG</name>
<dbReference type="Gene3D" id="2.40.50.140">
    <property type="entry name" value="Nucleic acid-binding proteins"/>
    <property type="match status" value="3"/>
</dbReference>
<dbReference type="CDD" id="cd04476">
    <property type="entry name" value="RPA1_DBD_C"/>
    <property type="match status" value="1"/>
</dbReference>
<keyword evidence="3" id="KW-0863">Zinc-finger</keyword>
<dbReference type="Proteomes" id="UP000823388">
    <property type="component" value="Chromosome 1N"/>
</dbReference>
<dbReference type="EMBL" id="CM029038">
    <property type="protein sequence ID" value="KAG2651282.1"/>
    <property type="molecule type" value="Genomic_DNA"/>
</dbReference>
<dbReference type="CDD" id="cd04481">
    <property type="entry name" value="RPA1_DBD_B_like"/>
    <property type="match status" value="1"/>
</dbReference>
<evidence type="ECO:0000256" key="6">
    <source>
        <dbReference type="SAM" id="MobiDB-lite"/>
    </source>
</evidence>
<sequence>MAHKGSSQFSNGIGGIYSFSPRVPYPEADSDPDPLACAQIPACSSSSCYADSFPSWLAAPARRARASSQQVQVTGMPLRFAAVFSATSAESLSPRPVVTPSVRLPRHRRREAAGDSFPPSSTSLHAEAAPRRRGARRVGYSLCQPVACDRGPNNMTYKKIRQLTTVGQSWNIKVRVIRIWESINFATDELMSLDMILMDEQDDTIRATIWKNLIDSYKPKIIEGSIYALRNFKVQEDARYRPVKNLFKVVFVYNTNVQALDADLVNFKKYYFEFASRDTLLERKNIDKQCSDVIGLLTKIKKLESRIIMKNTANPRKRDIREIELLISKDDTVRITLWGHLAHSLNEDVVGKHTVVIVTSTMVEGLQGTLSLKSTNDTRLYIDLDIPETWKLIDSVPYEETVPKLMDVDKSTKGTIQEQMFYNRRTLQDITQMRHDNPTDQDFVFTSKATIERLENSSWWYMSCNGCNKMCTKVDGKYHCRKCNACPEATTPRYWIRLQISDHTATTTCSIFDDEAQKMLKMTITDLLDSLNGKSEEIPMVIQQLCGKTLIFRFMLKEQNLTEGKEYYLVKKTFEPDEKLEFQYSNHQAENDHNIEDTHDKKISDLFDEEELKHSKYKNGNFELKHTSDPILEECKMKASLRKNTSKSIDLEDSGEDIKCREKSPASREDNLSSKRRHRAMIVVDDSDEDCIATMQNKKRSKVSWKKVKRAHAKSRDITKARRRCRC</sequence>
<evidence type="ECO:0000259" key="9">
    <source>
        <dbReference type="Pfam" id="PF16900"/>
    </source>
</evidence>
<feature type="domain" description="Replication protein A 70 kDa DNA-binding subunit B/D first OB fold" evidence="7">
    <location>
        <begin position="157"/>
        <end position="258"/>
    </location>
</feature>
<evidence type="ECO:0000313" key="10">
    <source>
        <dbReference type="EMBL" id="KAG2651282.1"/>
    </source>
</evidence>
<evidence type="ECO:0000256" key="5">
    <source>
        <dbReference type="ARBA" id="ARBA00023125"/>
    </source>
</evidence>
<dbReference type="CDD" id="cd04480">
    <property type="entry name" value="RPA1_DBD_A_like"/>
    <property type="match status" value="1"/>
</dbReference>
<dbReference type="Pfam" id="PF16900">
    <property type="entry name" value="REPA_OB_2"/>
    <property type="match status" value="1"/>
</dbReference>
<dbReference type="InterPro" id="IPR013955">
    <property type="entry name" value="Rep_factor-A_C"/>
</dbReference>
<organism evidence="10 11">
    <name type="scientific">Panicum virgatum</name>
    <name type="common">Blackwell switchgrass</name>
    <dbReference type="NCBI Taxonomy" id="38727"/>
    <lineage>
        <taxon>Eukaryota</taxon>
        <taxon>Viridiplantae</taxon>
        <taxon>Streptophyta</taxon>
        <taxon>Embryophyta</taxon>
        <taxon>Tracheophyta</taxon>
        <taxon>Spermatophyta</taxon>
        <taxon>Magnoliopsida</taxon>
        <taxon>Liliopsida</taxon>
        <taxon>Poales</taxon>
        <taxon>Poaceae</taxon>
        <taxon>PACMAD clade</taxon>
        <taxon>Panicoideae</taxon>
        <taxon>Panicodae</taxon>
        <taxon>Paniceae</taxon>
        <taxon>Panicinae</taxon>
        <taxon>Panicum</taxon>
        <taxon>Panicum sect. Hiantes</taxon>
    </lineage>
</organism>
<feature type="domain" description="Replication protein A OB" evidence="9">
    <location>
        <begin position="289"/>
        <end position="381"/>
    </location>
</feature>
<evidence type="ECO:0000259" key="7">
    <source>
        <dbReference type="Pfam" id="PF02721"/>
    </source>
</evidence>
<dbReference type="SUPFAM" id="SSF50249">
    <property type="entry name" value="Nucleic acid-binding proteins"/>
    <property type="match status" value="3"/>
</dbReference>
<comment type="similarity">
    <text evidence="1">Belongs to the replication factor A protein 1 family.</text>
</comment>
<evidence type="ECO:0000256" key="1">
    <source>
        <dbReference type="ARBA" id="ARBA00005690"/>
    </source>
</evidence>
<dbReference type="GO" id="GO:0008270">
    <property type="term" value="F:zinc ion binding"/>
    <property type="evidence" value="ECO:0007669"/>
    <property type="project" value="UniProtKB-KW"/>
</dbReference>
<dbReference type="PANTHER" id="PTHR47165">
    <property type="entry name" value="OS03G0429900 PROTEIN"/>
    <property type="match status" value="1"/>
</dbReference>
<keyword evidence="5" id="KW-0238">DNA-binding</keyword>